<organism evidence="1 2">
    <name type="scientific">Ambrosiozyma monospora</name>
    <name type="common">Yeast</name>
    <name type="synonym">Endomycopsis monosporus</name>
    <dbReference type="NCBI Taxonomy" id="43982"/>
    <lineage>
        <taxon>Eukaryota</taxon>
        <taxon>Fungi</taxon>
        <taxon>Dikarya</taxon>
        <taxon>Ascomycota</taxon>
        <taxon>Saccharomycotina</taxon>
        <taxon>Pichiomycetes</taxon>
        <taxon>Pichiales</taxon>
        <taxon>Pichiaceae</taxon>
        <taxon>Ambrosiozyma</taxon>
    </lineage>
</organism>
<accession>A0ACB5TVW0</accession>
<protein>
    <submittedName>
        <fullName evidence="1">Unnamed protein product</fullName>
    </submittedName>
</protein>
<name>A0ACB5TVW0_AMBMO</name>
<comment type="caution">
    <text evidence="1">The sequence shown here is derived from an EMBL/GenBank/DDBJ whole genome shotgun (WGS) entry which is preliminary data.</text>
</comment>
<reference evidence="1" key="1">
    <citation type="submission" date="2023-04" db="EMBL/GenBank/DDBJ databases">
        <title>Ambrosiozyma monospora NBRC 10751.</title>
        <authorList>
            <person name="Ichikawa N."/>
            <person name="Sato H."/>
            <person name="Tonouchi N."/>
        </authorList>
    </citation>
    <scope>NUCLEOTIDE SEQUENCE</scope>
    <source>
        <strain evidence="1">NBRC 10751</strain>
    </source>
</reference>
<keyword evidence="2" id="KW-1185">Reference proteome</keyword>
<dbReference type="EMBL" id="BSXS01009196">
    <property type="protein sequence ID" value="GME94886.1"/>
    <property type="molecule type" value="Genomic_DNA"/>
</dbReference>
<sequence>MHDLRSEISDINRKITGYEESIEKMKMDRMNILKTCKLENVKLPFNYGSLDSIRMDDEDDDESENQDEVLMEIELNYNSLKEEYTNLGTVDEIDSFFNTKIDALTTEITGLNPNQKARERLDDAEVRLDDINSEFSSARNVEKQIDNEFEAVKKQRYELFMNAFNHISNQIDGIYKELTRSTVSPLGGSAYLTLEDEDEPYLSGIKYHAMPPMKRFRDMELLSGGEKTIAALALLFAIHSYHPSPFFVLDEVDAALDNANVARIAAYITRHSGPDFQFIVIIRRL</sequence>
<gene>
    <name evidence="1" type="ORF">Amon02_000967000</name>
</gene>
<evidence type="ECO:0000313" key="1">
    <source>
        <dbReference type="EMBL" id="GME94886.1"/>
    </source>
</evidence>
<dbReference type="Proteomes" id="UP001165064">
    <property type="component" value="Unassembled WGS sequence"/>
</dbReference>
<evidence type="ECO:0000313" key="2">
    <source>
        <dbReference type="Proteomes" id="UP001165064"/>
    </source>
</evidence>
<proteinExistence type="predicted"/>